<dbReference type="Proteomes" id="UP000077748">
    <property type="component" value="Chromosome"/>
</dbReference>
<evidence type="ECO:0000313" key="1">
    <source>
        <dbReference type="EMBL" id="ANI18070.1"/>
    </source>
</evidence>
<reference evidence="1 2" key="1">
    <citation type="submission" date="2016-05" db="EMBL/GenBank/DDBJ databases">
        <title>Genome Sequence of Pseudomonas citronellolis Strain SJTE-3, an Estrogens and Persistent Organic Pollutants degradation strain.</title>
        <authorList>
            <person name="Liang R."/>
        </authorList>
    </citation>
    <scope>NUCLEOTIDE SEQUENCE [LARGE SCALE GENOMIC DNA]</scope>
    <source>
        <strain evidence="1 2">SJTE-3</strain>
    </source>
</reference>
<evidence type="ECO:0000313" key="2">
    <source>
        <dbReference type="Proteomes" id="UP000077748"/>
    </source>
</evidence>
<accession>A0A1A9KLR5</accession>
<organism evidence="1 2">
    <name type="scientific">Pseudomonas citronellolis</name>
    <dbReference type="NCBI Taxonomy" id="53408"/>
    <lineage>
        <taxon>Bacteria</taxon>
        <taxon>Pseudomonadati</taxon>
        <taxon>Pseudomonadota</taxon>
        <taxon>Gammaproteobacteria</taxon>
        <taxon>Pseudomonadales</taxon>
        <taxon>Pseudomonadaceae</taxon>
        <taxon>Pseudomonas</taxon>
    </lineage>
</organism>
<dbReference type="RefSeq" id="WP_058488059.1">
    <property type="nucleotide sequence ID" value="NZ_CP015878.1"/>
</dbReference>
<gene>
    <name evidence="1" type="ORF">A9C11_30525</name>
</gene>
<protein>
    <submittedName>
        <fullName evidence="1">Uncharacterized protein</fullName>
    </submittedName>
</protein>
<dbReference type="EMBL" id="CP015878">
    <property type="protein sequence ID" value="ANI18070.1"/>
    <property type="molecule type" value="Genomic_DNA"/>
</dbReference>
<dbReference type="AlphaFoldDB" id="A0A1A9KLR5"/>
<proteinExistence type="predicted"/>
<name>A0A1A9KLR5_9PSED</name>
<sequence>MTLLQPSPLLRRSLQLDALAGGATGLLLALAANPLSGLLGLPVVLLMVAGILLLPLALVLAWMANCEVLPRAGVWAVIAVNLLWVVESLGLLASGWVQPTVLGCAFVIGQALVVGVLAELEFFGLRRSAALHTL</sequence>